<dbReference type="PANTHER" id="PTHR43722">
    <property type="entry name" value="PROLINE IMINOPEPTIDASE"/>
    <property type="match status" value="1"/>
</dbReference>
<dbReference type="Pfam" id="PF00561">
    <property type="entry name" value="Abhydrolase_1"/>
    <property type="match status" value="1"/>
</dbReference>
<protein>
    <recommendedName>
        <fullName evidence="1">Proline iminopeptidase</fullName>
    </recommendedName>
</protein>
<dbReference type="EMBL" id="CAMAPC010000003">
    <property type="protein sequence ID" value="CAH9052509.1"/>
    <property type="molecule type" value="Genomic_DNA"/>
</dbReference>
<dbReference type="GO" id="GO:0005737">
    <property type="term" value="C:cytoplasm"/>
    <property type="evidence" value="ECO:0007669"/>
    <property type="project" value="InterPro"/>
</dbReference>
<sequence>MCKSVLLNLLKNIASAEKELNAQLHSTLIEELQMKIKTITLVGCLSTFTMQTNVFAESPLLKNEQKIEFVTNSGEKTDAIEGHLMVPENRNSPNSRMIRINYVRFTATGKSKRSPIVYLSGGPGGSGIATAKWRRFPLFMALREYGDVIAFEQRGTGRSEQPQTCSSSVKIPLDERLNKRDFKSKYTSAANECLRLWESQGIDTSAYNTIQNAYDIDSLRVHLQADKVSLWGISYGSHLALAAIKLFENKLDKVIIASAEGLNQTVKLPAMTDQYFKNVQEVIDQQALKSTVPDLTALMKRVHSKLEKSPIMLTIPSRDGSKTNILFQKHHMRMLASMMIADPNQYLSMLVHMYLEIEKDNTDLLMGILQRGIFKDETLSFKLMPLVMDVASGITSSKLKLFNQQAKDSLLGDMLNYPMPMLNEFSSGLDLGDEFRQAPKSSVPTLLLTGTLDGRTYPQEQLEAVRGLSNLIQVKVKYAGHNLFTSSEEVLARMKAFLANEKVDQSTIELPLPDLSLKQ</sequence>
<dbReference type="Proteomes" id="UP001152467">
    <property type="component" value="Unassembled WGS sequence"/>
</dbReference>
<comment type="caution">
    <text evidence="3">The sequence shown here is derived from an EMBL/GenBank/DDBJ whole genome shotgun (WGS) entry which is preliminary data.</text>
</comment>
<dbReference type="PANTHER" id="PTHR43722:SF1">
    <property type="entry name" value="PROLINE IMINOPEPTIDASE"/>
    <property type="match status" value="1"/>
</dbReference>
<proteinExistence type="predicted"/>
<evidence type="ECO:0000313" key="3">
    <source>
        <dbReference type="EMBL" id="CAH9052509.1"/>
    </source>
</evidence>
<dbReference type="InterPro" id="IPR000073">
    <property type="entry name" value="AB_hydrolase_1"/>
</dbReference>
<dbReference type="GO" id="GO:0006508">
    <property type="term" value="P:proteolysis"/>
    <property type="evidence" value="ECO:0007669"/>
    <property type="project" value="InterPro"/>
</dbReference>
<dbReference type="InterPro" id="IPR029058">
    <property type="entry name" value="AB_hydrolase_fold"/>
</dbReference>
<evidence type="ECO:0000313" key="4">
    <source>
        <dbReference type="Proteomes" id="UP001152467"/>
    </source>
</evidence>
<reference evidence="3" key="1">
    <citation type="submission" date="2022-07" db="EMBL/GenBank/DDBJ databases">
        <authorList>
            <person name="Criscuolo A."/>
        </authorList>
    </citation>
    <scope>NUCLEOTIDE SEQUENCE</scope>
    <source>
        <strain evidence="3">CIP111854</strain>
    </source>
</reference>
<keyword evidence="4" id="KW-1185">Reference proteome</keyword>
<dbReference type="Gene3D" id="3.40.50.1820">
    <property type="entry name" value="alpha/beta hydrolase"/>
    <property type="match status" value="1"/>
</dbReference>
<dbReference type="AlphaFoldDB" id="A0A9W4QTQ3"/>
<accession>A0A9W4QTQ3</accession>
<dbReference type="SUPFAM" id="SSF53474">
    <property type="entry name" value="alpha/beta-Hydrolases"/>
    <property type="match status" value="1"/>
</dbReference>
<name>A0A9W4QTQ3_9GAMM</name>
<evidence type="ECO:0000256" key="1">
    <source>
        <dbReference type="ARBA" id="ARBA00021843"/>
    </source>
</evidence>
<evidence type="ECO:0000259" key="2">
    <source>
        <dbReference type="Pfam" id="PF00561"/>
    </source>
</evidence>
<feature type="domain" description="AB hydrolase-1" evidence="2">
    <location>
        <begin position="115"/>
        <end position="305"/>
    </location>
</feature>
<dbReference type="InterPro" id="IPR005944">
    <property type="entry name" value="Pro_iminopeptidase"/>
</dbReference>
<dbReference type="GO" id="GO:0004177">
    <property type="term" value="F:aminopeptidase activity"/>
    <property type="evidence" value="ECO:0007669"/>
    <property type="project" value="UniProtKB-EC"/>
</dbReference>
<gene>
    <name evidence="3" type="ORF">PSECIP111854_00984</name>
</gene>
<organism evidence="3 4">
    <name type="scientific">Pseudoalteromonas holothuriae</name>
    <dbReference type="NCBI Taxonomy" id="2963714"/>
    <lineage>
        <taxon>Bacteria</taxon>
        <taxon>Pseudomonadati</taxon>
        <taxon>Pseudomonadota</taxon>
        <taxon>Gammaproteobacteria</taxon>
        <taxon>Alteromonadales</taxon>
        <taxon>Pseudoalteromonadaceae</taxon>
        <taxon>Pseudoalteromonas</taxon>
    </lineage>
</organism>